<dbReference type="RefSeq" id="WP_266069858.1">
    <property type="nucleotide sequence ID" value="NZ_JAPJDA010000016.1"/>
</dbReference>
<dbReference type="EMBL" id="JAPJDA010000016">
    <property type="protein sequence ID" value="MCX2838592.1"/>
    <property type="molecule type" value="Genomic_DNA"/>
</dbReference>
<proteinExistence type="predicted"/>
<name>A0A9X3CX58_9FLAO</name>
<dbReference type="AlphaFoldDB" id="A0A9X3CX58"/>
<keyword evidence="2" id="KW-1185">Reference proteome</keyword>
<evidence type="ECO:0000313" key="1">
    <source>
        <dbReference type="EMBL" id="MCX2838592.1"/>
    </source>
</evidence>
<organism evidence="1 2">
    <name type="scientific">Salinimicrobium profundisediminis</name>
    <dbReference type="NCBI Taxonomy" id="2994553"/>
    <lineage>
        <taxon>Bacteria</taxon>
        <taxon>Pseudomonadati</taxon>
        <taxon>Bacteroidota</taxon>
        <taxon>Flavobacteriia</taxon>
        <taxon>Flavobacteriales</taxon>
        <taxon>Flavobacteriaceae</taxon>
        <taxon>Salinimicrobium</taxon>
    </lineage>
</organism>
<sequence>MTTFKEKIKAQKNKVNKMHNPSRPYHRTEIDLLFSKVKAQMHQEALIRGGDGRALYTDCYTGETLRGGDRYDYEHIRSSESVFMAYSDRLTNAEIAEVVNCPENVAVTLRSINQSKGKMRMEDWLANATNLSNHRINVALAKNALTKADKGIEQKVKEILSR</sequence>
<comment type="caution">
    <text evidence="1">The sequence shown here is derived from an EMBL/GenBank/DDBJ whole genome shotgun (WGS) entry which is preliminary data.</text>
</comment>
<gene>
    <name evidence="1" type="ORF">OQ279_10540</name>
</gene>
<reference evidence="1" key="1">
    <citation type="submission" date="2022-11" db="EMBL/GenBank/DDBJ databases">
        <title>Salinimicrobium profundisediminis sp. nov., isolated from deep-sea sediment of the Mariana Trench.</title>
        <authorList>
            <person name="Fu H."/>
        </authorList>
    </citation>
    <scope>NUCLEOTIDE SEQUENCE</scope>
    <source>
        <strain evidence="1">MT39</strain>
    </source>
</reference>
<dbReference type="Proteomes" id="UP001148482">
    <property type="component" value="Unassembled WGS sequence"/>
</dbReference>
<accession>A0A9X3CX58</accession>
<protein>
    <submittedName>
        <fullName evidence="1">Uncharacterized protein</fullName>
    </submittedName>
</protein>
<evidence type="ECO:0000313" key="2">
    <source>
        <dbReference type="Proteomes" id="UP001148482"/>
    </source>
</evidence>